<dbReference type="PANTHER" id="PTHR37038">
    <property type="entry name" value="TRANSCRIPTIONAL REGULATOR-RELATED"/>
    <property type="match status" value="1"/>
</dbReference>
<dbReference type="NCBIfam" id="TIGR01716">
    <property type="entry name" value="RGG_Cterm"/>
    <property type="match status" value="1"/>
</dbReference>
<reference evidence="2 3" key="1">
    <citation type="submission" date="2016-01" db="EMBL/GenBank/DDBJ databases">
        <title>Highly variable Streptococcus oralis are common among viridans streptococci isolated from primates.</title>
        <authorList>
            <person name="Denapaite D."/>
            <person name="Rieger M."/>
            <person name="Koendgen S."/>
            <person name="Brueckner R."/>
            <person name="Ochigava I."/>
            <person name="Kappeler P."/>
            <person name="Maetz-Rensing K."/>
            <person name="Leendertz F."/>
            <person name="Hakenbeck R."/>
        </authorList>
    </citation>
    <scope>NUCLEOTIDE SEQUENCE [LARGE SCALE GENOMIC DNA]</scope>
    <source>
        <strain evidence="2 3">DD07</strain>
    </source>
</reference>
<evidence type="ECO:0000259" key="1">
    <source>
        <dbReference type="Pfam" id="PF21259"/>
    </source>
</evidence>
<organism evidence="2 3">
    <name type="scientific">Streptococcus gordonii</name>
    <dbReference type="NCBI Taxonomy" id="1302"/>
    <lineage>
        <taxon>Bacteria</taxon>
        <taxon>Bacillati</taxon>
        <taxon>Bacillota</taxon>
        <taxon>Bacilli</taxon>
        <taxon>Lactobacillales</taxon>
        <taxon>Streptococcaceae</taxon>
        <taxon>Streptococcus</taxon>
    </lineage>
</organism>
<sequence length="290" mass="34302">MYTYMGEVFREIRQGRNISLKNATGDAFSYSMLSRFENGESDISAAKLLVALENIHMELEEFVYLVRGFQPTSYDMLQKQLWEAHDQQNMTKLEKMYQDQIVKYHQSPQKATYFLNALLIKAHMILFDEGVEITKEESDFLSDYLFSVEIWGEYELRLFSEMSVLLPLDLYYRYTREMLVKTSHLKDLTSNRNYIHTILLNGFFKAIDKNNRSKAAYFDKQIQDSFFGENEAYFRIIYLFASGQFDYISGKKSQGKEKMADAIRTLKLLNCNHSADYYTKNKDNWLKKFE</sequence>
<proteinExistence type="predicted"/>
<protein>
    <submittedName>
        <fullName evidence="2">Positive transcriptional regulator, MutR family</fullName>
    </submittedName>
</protein>
<dbReference type="InterPro" id="IPR001387">
    <property type="entry name" value="Cro/C1-type_HTH"/>
</dbReference>
<dbReference type="Proteomes" id="UP000070096">
    <property type="component" value="Unassembled WGS sequence"/>
</dbReference>
<dbReference type="EMBL" id="LQRC01000226">
    <property type="protein sequence ID" value="KXT69902.1"/>
    <property type="molecule type" value="Genomic_DNA"/>
</dbReference>
<gene>
    <name evidence="2" type="ORF">SGODD07_01707</name>
</gene>
<dbReference type="Pfam" id="PF21259">
    <property type="entry name" value="Rgg_C"/>
    <property type="match status" value="1"/>
</dbReference>
<dbReference type="InterPro" id="IPR053163">
    <property type="entry name" value="HTH-type_regulator_Rgg"/>
</dbReference>
<comment type="caution">
    <text evidence="2">The sequence shown here is derived from an EMBL/GenBank/DDBJ whole genome shotgun (WGS) entry which is preliminary data.</text>
</comment>
<feature type="domain" description="HTH-type transcriptional regulator Rgg C-terminal" evidence="1">
    <location>
        <begin position="96"/>
        <end position="279"/>
    </location>
</feature>
<accession>A0A139N1T7</accession>
<dbReference type="SUPFAM" id="SSF47413">
    <property type="entry name" value="lambda repressor-like DNA-binding domains"/>
    <property type="match status" value="1"/>
</dbReference>
<dbReference type="GO" id="GO:0003677">
    <property type="term" value="F:DNA binding"/>
    <property type="evidence" value="ECO:0007669"/>
    <property type="project" value="InterPro"/>
</dbReference>
<dbReference type="PANTHER" id="PTHR37038:SF12">
    <property type="entry name" value="TRANSCRIPTIONAL REGULATOR"/>
    <property type="match status" value="1"/>
</dbReference>
<dbReference type="PATRIC" id="fig|1302.21.peg.1891"/>
<name>A0A139N1T7_STRGN</name>
<dbReference type="InterPro" id="IPR010057">
    <property type="entry name" value="Transcription_activator_Rgg_C"/>
</dbReference>
<dbReference type="CDD" id="cd00093">
    <property type="entry name" value="HTH_XRE"/>
    <property type="match status" value="1"/>
</dbReference>
<evidence type="ECO:0000313" key="2">
    <source>
        <dbReference type="EMBL" id="KXT69902.1"/>
    </source>
</evidence>
<dbReference type="AlphaFoldDB" id="A0A139N1T7"/>
<dbReference type="InterPro" id="IPR010982">
    <property type="entry name" value="Lambda_DNA-bd_dom_sf"/>
</dbReference>
<evidence type="ECO:0000313" key="3">
    <source>
        <dbReference type="Proteomes" id="UP000070096"/>
    </source>
</evidence>